<feature type="region of interest" description="Disordered" evidence="1">
    <location>
        <begin position="12"/>
        <end position="40"/>
    </location>
</feature>
<sequence length="95" mass="10478">MGILSSLAKLFSSDSNSNSAPSADPVEYNGFFITPTPQPDQGQYRICAQITKGEGESQKVHQFIRSDLVANRDECVELTVRKAKLTIDQLGEQIF</sequence>
<dbReference type="OrthoDB" id="9800971at2"/>
<dbReference type="RefSeq" id="WP_115467841.1">
    <property type="nucleotide sequence ID" value="NZ_QKRA01000003.1"/>
</dbReference>
<dbReference type="InterPro" id="IPR018772">
    <property type="entry name" value="Transcription_activator_HlyU"/>
</dbReference>
<comment type="caution">
    <text evidence="2">The sequence shown here is derived from an EMBL/GenBank/DDBJ whole genome shotgun (WGS) entry which is preliminary data.</text>
</comment>
<dbReference type="Proteomes" id="UP000254326">
    <property type="component" value="Unassembled WGS sequence"/>
</dbReference>
<organism evidence="2 3">
    <name type="scientific">Marinomonas piezotolerans</name>
    <dbReference type="NCBI Taxonomy" id="2213058"/>
    <lineage>
        <taxon>Bacteria</taxon>
        <taxon>Pseudomonadati</taxon>
        <taxon>Pseudomonadota</taxon>
        <taxon>Gammaproteobacteria</taxon>
        <taxon>Oceanospirillales</taxon>
        <taxon>Oceanospirillaceae</taxon>
        <taxon>Marinomonas</taxon>
    </lineage>
</organism>
<proteinExistence type="predicted"/>
<dbReference type="EMBL" id="QKRA01000003">
    <property type="protein sequence ID" value="RDL44578.1"/>
    <property type="molecule type" value="Genomic_DNA"/>
</dbReference>
<gene>
    <name evidence="2" type="ORF">DN730_09310</name>
</gene>
<dbReference type="AlphaFoldDB" id="A0A370UA01"/>
<name>A0A370UA01_9GAMM</name>
<reference evidence="2 3" key="1">
    <citation type="submission" date="2018-06" db="EMBL/GenBank/DDBJ databases">
        <title>Marinomonas sp. YLB-05 draft genome sequence.</title>
        <authorList>
            <person name="Yu L."/>
            <person name="Tang X."/>
        </authorList>
    </citation>
    <scope>NUCLEOTIDE SEQUENCE [LARGE SCALE GENOMIC DNA]</scope>
    <source>
        <strain evidence="2 3">YLB-05</strain>
    </source>
</reference>
<evidence type="ECO:0000313" key="3">
    <source>
        <dbReference type="Proteomes" id="UP000254326"/>
    </source>
</evidence>
<keyword evidence="3" id="KW-1185">Reference proteome</keyword>
<feature type="compositionally biased region" description="Low complexity" evidence="1">
    <location>
        <begin position="12"/>
        <end position="25"/>
    </location>
</feature>
<dbReference type="Pfam" id="PF10115">
    <property type="entry name" value="HlyU"/>
    <property type="match status" value="1"/>
</dbReference>
<accession>A0A370UA01</accession>
<evidence type="ECO:0000256" key="1">
    <source>
        <dbReference type="SAM" id="MobiDB-lite"/>
    </source>
</evidence>
<evidence type="ECO:0000313" key="2">
    <source>
        <dbReference type="EMBL" id="RDL44578.1"/>
    </source>
</evidence>
<protein>
    <submittedName>
        <fullName evidence="2">Transcriptional regulator</fullName>
    </submittedName>
</protein>